<dbReference type="PANTHER" id="PTHR13831">
    <property type="entry name" value="MEMBER OF THE HIR1 FAMILY OF WD-REPEAT PROTEINS"/>
    <property type="match status" value="1"/>
</dbReference>
<feature type="region of interest" description="Disordered" evidence="12">
    <location>
        <begin position="441"/>
        <end position="460"/>
    </location>
</feature>
<dbReference type="InterPro" id="IPR055410">
    <property type="entry name" value="Beta-prop_CAF1B_HIR1"/>
</dbReference>
<gene>
    <name evidence="15" type="primary">106093505</name>
</gene>
<dbReference type="CDD" id="cd00200">
    <property type="entry name" value="WD40"/>
    <property type="match status" value="1"/>
</dbReference>
<dbReference type="PROSITE" id="PS50082">
    <property type="entry name" value="WD_REPEATS_2"/>
    <property type="match status" value="3"/>
</dbReference>
<keyword evidence="7 11" id="KW-0805">Transcription regulation</keyword>
<feature type="domain" description="CAF1B/HIR1 beta-propeller" evidence="14">
    <location>
        <begin position="1"/>
        <end position="357"/>
    </location>
</feature>
<evidence type="ECO:0000256" key="10">
    <source>
        <dbReference type="PROSITE-ProRule" id="PRU00221"/>
    </source>
</evidence>
<dbReference type="GO" id="GO:0000785">
    <property type="term" value="C:chromatin"/>
    <property type="evidence" value="ECO:0007669"/>
    <property type="project" value="TreeGrafter"/>
</dbReference>
<dbReference type="SMART" id="SM00320">
    <property type="entry name" value="WD40"/>
    <property type="match status" value="8"/>
</dbReference>
<dbReference type="SUPFAM" id="SSF50978">
    <property type="entry name" value="WD40 repeat-like"/>
    <property type="match status" value="1"/>
</dbReference>
<dbReference type="Pfam" id="PF07569">
    <property type="entry name" value="Hira"/>
    <property type="match status" value="1"/>
</dbReference>
<dbReference type="STRING" id="35570.A0A1I8PAL3"/>
<dbReference type="FunFam" id="2.130.10.10:FF:001044">
    <property type="entry name" value="Protein HIRA"/>
    <property type="match status" value="1"/>
</dbReference>
<evidence type="ECO:0000256" key="12">
    <source>
        <dbReference type="SAM" id="MobiDB-lite"/>
    </source>
</evidence>
<comment type="similarity">
    <text evidence="3 11">Belongs to the WD repeat HIR1 family.</text>
</comment>
<dbReference type="PROSITE" id="PS00678">
    <property type="entry name" value="WD_REPEATS_1"/>
    <property type="match status" value="1"/>
</dbReference>
<comment type="function">
    <text evidence="1 11">Required for replication-independent chromatin assembly and for the periodic repression of histone gene transcription during the cell cycle.</text>
</comment>
<dbReference type="InterPro" id="IPR015943">
    <property type="entry name" value="WD40/YVTN_repeat-like_dom_sf"/>
</dbReference>
<dbReference type="Gene3D" id="2.130.10.10">
    <property type="entry name" value="YVTN repeat-like/Quinoprotein amine dehydrogenase"/>
    <property type="match status" value="3"/>
</dbReference>
<dbReference type="KEGG" id="scac:106093505"/>
<keyword evidence="9 11" id="KW-0539">Nucleus</keyword>
<evidence type="ECO:0000256" key="8">
    <source>
        <dbReference type="ARBA" id="ARBA00023163"/>
    </source>
</evidence>
<evidence type="ECO:0000256" key="11">
    <source>
        <dbReference type="RuleBase" id="RU364014"/>
    </source>
</evidence>
<keyword evidence="11" id="KW-0678">Repressor</keyword>
<keyword evidence="8 11" id="KW-0804">Transcription</keyword>
<feature type="domain" description="Protein HIRA-like C-terminal" evidence="13">
    <location>
        <begin position="706"/>
        <end position="903"/>
    </location>
</feature>
<dbReference type="Proteomes" id="UP000095300">
    <property type="component" value="Unassembled WGS sequence"/>
</dbReference>
<feature type="repeat" description="WD" evidence="10">
    <location>
        <begin position="125"/>
        <end position="166"/>
    </location>
</feature>
<dbReference type="InterPro" id="IPR001680">
    <property type="entry name" value="WD40_rpt"/>
</dbReference>
<dbReference type="GO" id="GO:0006338">
    <property type="term" value="P:chromatin remodeling"/>
    <property type="evidence" value="ECO:0007669"/>
    <property type="project" value="InterPro"/>
</dbReference>
<evidence type="ECO:0000256" key="7">
    <source>
        <dbReference type="ARBA" id="ARBA00023015"/>
    </source>
</evidence>
<evidence type="ECO:0000313" key="16">
    <source>
        <dbReference type="Proteomes" id="UP000095300"/>
    </source>
</evidence>
<dbReference type="Pfam" id="PF09453">
    <property type="entry name" value="HIRA_B"/>
    <property type="match status" value="1"/>
</dbReference>
<dbReference type="InterPro" id="IPR019775">
    <property type="entry name" value="WD40_repeat_CS"/>
</dbReference>
<dbReference type="PANTHER" id="PTHR13831:SF0">
    <property type="entry name" value="PROTEIN HIRA"/>
    <property type="match status" value="1"/>
</dbReference>
<evidence type="ECO:0000256" key="2">
    <source>
        <dbReference type="ARBA" id="ARBA00004123"/>
    </source>
</evidence>
<dbReference type="GO" id="GO:0000417">
    <property type="term" value="C:HIR complex"/>
    <property type="evidence" value="ECO:0007669"/>
    <property type="project" value="TreeGrafter"/>
</dbReference>
<proteinExistence type="inferred from homology"/>
<dbReference type="InterPro" id="IPR036322">
    <property type="entry name" value="WD40_repeat_dom_sf"/>
</dbReference>
<feature type="repeat" description="WD" evidence="10">
    <location>
        <begin position="66"/>
        <end position="98"/>
    </location>
</feature>
<dbReference type="Pfam" id="PF24105">
    <property type="entry name" value="Beta-prop_CAF1B_HIR1"/>
    <property type="match status" value="1"/>
</dbReference>
<dbReference type="InterPro" id="IPR019015">
    <property type="entry name" value="HIRA_B_motif"/>
</dbReference>
<dbReference type="InterPro" id="IPR011494">
    <property type="entry name" value="HIRA-like_C"/>
</dbReference>
<feature type="compositionally biased region" description="Low complexity" evidence="12">
    <location>
        <begin position="497"/>
        <end position="508"/>
    </location>
</feature>
<protein>
    <recommendedName>
        <fullName evidence="11">Protein HIRA</fullName>
    </recommendedName>
</protein>
<evidence type="ECO:0000259" key="14">
    <source>
        <dbReference type="Pfam" id="PF24105"/>
    </source>
</evidence>
<evidence type="ECO:0000256" key="9">
    <source>
        <dbReference type="ARBA" id="ARBA00023242"/>
    </source>
</evidence>
<accession>A0A1I8PAL3</accession>
<evidence type="ECO:0000256" key="1">
    <source>
        <dbReference type="ARBA" id="ARBA00002677"/>
    </source>
</evidence>
<dbReference type="VEuPathDB" id="VectorBase:SCAU006298"/>
<evidence type="ECO:0000259" key="13">
    <source>
        <dbReference type="Pfam" id="PF07569"/>
    </source>
</evidence>
<dbReference type="AlphaFoldDB" id="A0A1I8PAL3"/>
<reference evidence="15" key="1">
    <citation type="submission" date="2020-05" db="UniProtKB">
        <authorList>
            <consortium name="EnsemblMetazoa"/>
        </authorList>
    </citation>
    <scope>IDENTIFICATION</scope>
    <source>
        <strain evidence="15">USDA</strain>
    </source>
</reference>
<keyword evidence="4 10" id="KW-0853">WD repeat</keyword>
<keyword evidence="16" id="KW-1185">Reference proteome</keyword>
<feature type="region of interest" description="Disordered" evidence="12">
    <location>
        <begin position="470"/>
        <end position="580"/>
    </location>
</feature>
<evidence type="ECO:0000256" key="5">
    <source>
        <dbReference type="ARBA" id="ARBA00022737"/>
    </source>
</evidence>
<feature type="repeat" description="WD" evidence="10">
    <location>
        <begin position="168"/>
        <end position="209"/>
    </location>
</feature>
<dbReference type="FunFam" id="2.130.10.10:FF:001071">
    <property type="entry name" value="Protein HIRA"/>
    <property type="match status" value="1"/>
</dbReference>
<keyword evidence="6 11" id="KW-0156">Chromatin regulator</keyword>
<feature type="compositionally biased region" description="Low complexity" evidence="12">
    <location>
        <begin position="444"/>
        <end position="453"/>
    </location>
</feature>
<dbReference type="GO" id="GO:0006355">
    <property type="term" value="P:regulation of DNA-templated transcription"/>
    <property type="evidence" value="ECO:0007669"/>
    <property type="project" value="InterPro"/>
</dbReference>
<comment type="subcellular location">
    <subcellularLocation>
        <location evidence="2 11">Nucleus</location>
    </subcellularLocation>
</comment>
<organism evidence="15 16">
    <name type="scientific">Stomoxys calcitrans</name>
    <name type="common">Stable fly</name>
    <name type="synonym">Conops calcitrans</name>
    <dbReference type="NCBI Taxonomy" id="35570"/>
    <lineage>
        <taxon>Eukaryota</taxon>
        <taxon>Metazoa</taxon>
        <taxon>Ecdysozoa</taxon>
        <taxon>Arthropoda</taxon>
        <taxon>Hexapoda</taxon>
        <taxon>Insecta</taxon>
        <taxon>Pterygota</taxon>
        <taxon>Neoptera</taxon>
        <taxon>Endopterygota</taxon>
        <taxon>Diptera</taxon>
        <taxon>Brachycera</taxon>
        <taxon>Muscomorpha</taxon>
        <taxon>Muscoidea</taxon>
        <taxon>Muscidae</taxon>
        <taxon>Stomoxys</taxon>
    </lineage>
</organism>
<name>A0A1I8PAL3_STOCA</name>
<evidence type="ECO:0000256" key="6">
    <source>
        <dbReference type="ARBA" id="ARBA00022853"/>
    </source>
</evidence>
<sequence length="1018" mass="112394">MKLLKPSWVHHDEKPIFSIDVHQDCLKFATGGQGADSGRIVIWNLLPVLSEKDELDENVPKMLCQMDNHLACVNCVRWSQNGLMLASCSDDKLVMIWKQSKGSSGVFGTGGIQKNPESWKCVFTLRGHAGDVLDLAWSPQDRWLASCSVDNTIIIWDVQNFPVIITTLRGHTGLVKGVAWDPVCKYLASQSDDRSVKIWKTRDWTCSSTITEPFQECGGTTHILRLSWSPDGQYLVSAHAINGGGPTAQIIEREGWKCDKDFVGHRKAVTCVRFHTAILKRQAPKSQKPQQYCCLAVGSRDRSLSVWMTALQRPLVVIHELFNDSILDLSWGPEKYILMACSGDGSVACLQFSENELGTPLSEEDRNALYQRVYGKSVGNLTNGSGTANDVLIENPELILHSQNKIKPPSLPTMTNFSNNNSIDKSGSLVSSNGFSGYAEKTLNSQNSNNNNNATSIGFGQTTPVKAISKQMETRTKDGKRRITPMFIPLNPDVEEATTTTSANSFTSKQSQDSSLTPFQMQAQPVESVTTNVPSSNNKENALQQTTTNPPKANQSDQDLGRLDPRLVKSTDKPNPEPFTIKQDVFKEFPRFKRTPQHFASSETTAASTSSSKVYQASTAGPKITITASTKCEFQKTAMDYRVHVANGFVQTAMGPLAKVTAIRLPTGKLWETYVGSPIVNFNFCLKCVMLCSLDGSMRLLDLQTGAPLLPVITLTTAAIQCAFCPKGLLVGVITDCGLLRIWNIEQCSSVLATTCSEIFGKHGSIYQLTITEHGVPLIIFADGNAYSYSPRMQSWLVVCSNDPIMRHGVRSSLPNEFPKDYIDFPLMSVQASTNFLSSTSAGIELNAKDWQSVAKVSFAENQIKICEMINSPEELKFWYGMLVFHISISGDEKKLRNLLNNLIDIEGQELKILGIPKLEMLEITLSQIKLVPRWQRVYMEYNELLQDMKVMKQETSQESVNKDSMVVETTELNTPLSLPSQSSTTLINTMLKSVKDISETIVDSGGAANAGESMQTA</sequence>
<dbReference type="EnsemblMetazoa" id="SCAU006298-RA">
    <property type="protein sequence ID" value="SCAU006298-PA"/>
    <property type="gene ID" value="SCAU006298"/>
</dbReference>
<feature type="compositionally biased region" description="Basic and acidic residues" evidence="12">
    <location>
        <begin position="559"/>
        <end position="575"/>
    </location>
</feature>
<keyword evidence="5 11" id="KW-0677">Repeat</keyword>
<dbReference type="PROSITE" id="PS50294">
    <property type="entry name" value="WD_REPEATS_REGION"/>
    <property type="match status" value="3"/>
</dbReference>
<evidence type="ECO:0000256" key="3">
    <source>
        <dbReference type="ARBA" id="ARBA00007306"/>
    </source>
</evidence>
<dbReference type="InterPro" id="IPR031120">
    <property type="entry name" value="HIR1-like"/>
</dbReference>
<feature type="compositionally biased region" description="Polar residues" evidence="12">
    <location>
        <begin position="509"/>
        <end position="558"/>
    </location>
</feature>
<dbReference type="SUPFAM" id="SSF69322">
    <property type="entry name" value="Tricorn protease domain 2"/>
    <property type="match status" value="1"/>
</dbReference>
<dbReference type="GO" id="GO:0006351">
    <property type="term" value="P:DNA-templated transcription"/>
    <property type="evidence" value="ECO:0007669"/>
    <property type="project" value="InterPro"/>
</dbReference>
<dbReference type="OrthoDB" id="1741719at2759"/>
<evidence type="ECO:0000313" key="15">
    <source>
        <dbReference type="EnsemblMetazoa" id="SCAU006298-PA"/>
    </source>
</evidence>
<evidence type="ECO:0000256" key="4">
    <source>
        <dbReference type="ARBA" id="ARBA00022574"/>
    </source>
</evidence>
<dbReference type="GO" id="GO:0031491">
    <property type="term" value="F:nucleosome binding"/>
    <property type="evidence" value="ECO:0007669"/>
    <property type="project" value="TreeGrafter"/>
</dbReference>
<dbReference type="GO" id="GO:0005634">
    <property type="term" value="C:nucleus"/>
    <property type="evidence" value="ECO:0007669"/>
    <property type="project" value="UniProtKB-SubCell"/>
</dbReference>